<sequence>MTSISYYYFKFIDKINKIFLVFVILIVIQGKLSNGGKPATSNKSEKLVENIRRQLMENNYDYFPSAEESATPAHFDLDHNDPLYSDNDTSPDSSEGADRQPFAPRAILSEENSKPDDHAISKKDLLYYMDDKRLRRSNDVVEPEDFDNDNDKTSPKVKYKVLKIKSVHPNRRSASLRRYIQEENEQGVSIVSVDGAPFPEFLLPRSRRQYMQDSAEGVNATGDAAADTIR</sequence>
<evidence type="ECO:0000313" key="2">
    <source>
        <dbReference type="EMBL" id="KAL0810651.1"/>
    </source>
</evidence>
<organism evidence="2 3">
    <name type="scientific">Loxostege sticticalis</name>
    <name type="common">Beet webworm moth</name>
    <dbReference type="NCBI Taxonomy" id="481309"/>
    <lineage>
        <taxon>Eukaryota</taxon>
        <taxon>Metazoa</taxon>
        <taxon>Ecdysozoa</taxon>
        <taxon>Arthropoda</taxon>
        <taxon>Hexapoda</taxon>
        <taxon>Insecta</taxon>
        <taxon>Pterygota</taxon>
        <taxon>Neoptera</taxon>
        <taxon>Endopterygota</taxon>
        <taxon>Lepidoptera</taxon>
        <taxon>Glossata</taxon>
        <taxon>Ditrysia</taxon>
        <taxon>Pyraloidea</taxon>
        <taxon>Crambidae</taxon>
        <taxon>Pyraustinae</taxon>
        <taxon>Loxostege</taxon>
    </lineage>
</organism>
<gene>
    <name evidence="2" type="ORF">ABMA28_010758</name>
</gene>
<comment type="caution">
    <text evidence="2">The sequence shown here is derived from an EMBL/GenBank/DDBJ whole genome shotgun (WGS) entry which is preliminary data.</text>
</comment>
<feature type="region of interest" description="Disordered" evidence="1">
    <location>
        <begin position="74"/>
        <end position="99"/>
    </location>
</feature>
<evidence type="ECO:0000313" key="3">
    <source>
        <dbReference type="Proteomes" id="UP001549921"/>
    </source>
</evidence>
<dbReference type="AlphaFoldDB" id="A0ABD0SAB8"/>
<proteinExistence type="predicted"/>
<evidence type="ECO:0000256" key="1">
    <source>
        <dbReference type="SAM" id="MobiDB-lite"/>
    </source>
</evidence>
<protein>
    <submittedName>
        <fullName evidence="2">Uncharacterized protein</fullName>
    </submittedName>
</protein>
<dbReference type="EMBL" id="JBEDNZ010000026">
    <property type="protein sequence ID" value="KAL0810651.1"/>
    <property type="molecule type" value="Genomic_DNA"/>
</dbReference>
<reference evidence="2 3" key="1">
    <citation type="submission" date="2024-06" db="EMBL/GenBank/DDBJ databases">
        <title>A chromosome-level genome assembly of beet webworm, Loxostege sticticalis.</title>
        <authorList>
            <person name="Zhang Y."/>
        </authorList>
    </citation>
    <scope>NUCLEOTIDE SEQUENCE [LARGE SCALE GENOMIC DNA]</scope>
    <source>
        <strain evidence="2">AQ028</strain>
        <tissue evidence="2">Male pupae</tissue>
    </source>
</reference>
<dbReference type="Proteomes" id="UP001549921">
    <property type="component" value="Unassembled WGS sequence"/>
</dbReference>
<name>A0ABD0SAB8_LOXSC</name>
<accession>A0ABD0SAB8</accession>